<evidence type="ECO:0000313" key="1">
    <source>
        <dbReference type="EMBL" id="QRE03471.1"/>
    </source>
</evidence>
<dbReference type="RefSeq" id="WP_203095726.1">
    <property type="nucleotide sequence ID" value="NZ_CP059075.1"/>
</dbReference>
<evidence type="ECO:0000313" key="2">
    <source>
        <dbReference type="EMBL" id="QRE04897.1"/>
    </source>
</evidence>
<dbReference type="EMBL" id="CP059075">
    <property type="protein sequence ID" value="QRE04897.1"/>
    <property type="molecule type" value="Genomic_DNA"/>
</dbReference>
<proteinExistence type="predicted"/>
<protein>
    <submittedName>
        <fullName evidence="1">Uncharacterized protein</fullName>
    </submittedName>
</protein>
<organism evidence="1 3">
    <name type="scientific">Flavobacterium psychrophilum</name>
    <dbReference type="NCBI Taxonomy" id="96345"/>
    <lineage>
        <taxon>Bacteria</taxon>
        <taxon>Pseudomonadati</taxon>
        <taxon>Bacteroidota</taxon>
        <taxon>Flavobacteriia</taxon>
        <taxon>Flavobacteriales</taxon>
        <taxon>Flavobacteriaceae</taxon>
        <taxon>Flavobacterium</taxon>
    </lineage>
</organism>
<dbReference type="AlphaFoldDB" id="A0A7U2R960"/>
<reference evidence="1 3" key="1">
    <citation type="submission" date="2020-07" db="EMBL/GenBank/DDBJ databases">
        <title>Genomic characterization of Flavobacterium psychrophilum strains.</title>
        <authorList>
            <person name="Castillo D."/>
            <person name="Jorgensen J."/>
            <person name="Middelboe M."/>
        </authorList>
    </citation>
    <scope>NUCLEOTIDE SEQUENCE [LARGE SCALE GENOMIC DNA]</scope>
    <source>
        <strain evidence="1 3">FPS-R7</strain>
    </source>
</reference>
<sequence>MNKDISEIEFNDIAFIEQENRKAIILIGKTKETAHKLHNAVGKGFNFKHKPEPNGSYTFGLEVTEYAKTIILETTLKKDNYPQLLWLDNSSISDVIIAYRDGKNIELIQPSFPLNSWINPN</sequence>
<name>A0A7U2R960_FLAPS</name>
<dbReference type="Proteomes" id="UP000596329">
    <property type="component" value="Chromosome"/>
</dbReference>
<accession>A0A7U2R960</accession>
<evidence type="ECO:0000313" key="3">
    <source>
        <dbReference type="Proteomes" id="UP000596329"/>
    </source>
</evidence>
<gene>
    <name evidence="2" type="ORF">H0H26_04725</name>
    <name evidence="1" type="ORF">H0H26_11360</name>
</gene>
<dbReference type="EMBL" id="CP059075">
    <property type="protein sequence ID" value="QRE03471.1"/>
    <property type="molecule type" value="Genomic_DNA"/>
</dbReference>